<evidence type="ECO:0000256" key="2">
    <source>
        <dbReference type="ARBA" id="ARBA00022840"/>
    </source>
</evidence>
<dbReference type="Proteomes" id="UP001651880">
    <property type="component" value="Unassembled WGS sequence"/>
</dbReference>
<sequence length="288" mass="32799">MKFVIITGLSGAGKSQAVKFLEDLGFFCVDNLPPALISKFADICSQSRGSIEKIAIVTDIRGGKFFDQLQSSLDELEKGGFYYDILFLEASDETLIKRFKTSRRMHPLAGDGRIIRGIKAERKKLEEIKAKATYIIDTTNMSTSQLKQEIVHLFVEGGKNEKLIVNIISFGFKYGIPLDGDLVFDVRFLPNPYYIESMRRHSGHDEDVREYVMKWPEASVFMEKLLDMVEFLIPYYIKEGKSQLVIAIGCTGGRHRSVTISNLLSQKMREKDHRVIVEHRDIDEEGNC</sequence>
<dbReference type="InterPro" id="IPR053930">
    <property type="entry name" value="RapZ-like_N"/>
</dbReference>
<dbReference type="EMBL" id="JAJEKE010000025">
    <property type="protein sequence ID" value="MCQ1531565.1"/>
    <property type="molecule type" value="Genomic_DNA"/>
</dbReference>
<organism evidence="7 8">
    <name type="scientific">Lutispora saccharofermentans</name>
    <dbReference type="NCBI Taxonomy" id="3024236"/>
    <lineage>
        <taxon>Bacteria</taxon>
        <taxon>Bacillati</taxon>
        <taxon>Bacillota</taxon>
        <taxon>Clostridia</taxon>
        <taxon>Lutisporales</taxon>
        <taxon>Lutisporaceae</taxon>
        <taxon>Lutispora</taxon>
    </lineage>
</organism>
<dbReference type="PIRSF" id="PIRSF005052">
    <property type="entry name" value="P-loopkin"/>
    <property type="match status" value="1"/>
</dbReference>
<keyword evidence="1 4" id="KW-0547">Nucleotide-binding</keyword>
<dbReference type="HAMAP" id="MF_00636">
    <property type="entry name" value="RapZ_like"/>
    <property type="match status" value="1"/>
</dbReference>
<evidence type="ECO:0000256" key="1">
    <source>
        <dbReference type="ARBA" id="ARBA00022741"/>
    </source>
</evidence>
<dbReference type="InterPro" id="IPR005337">
    <property type="entry name" value="RapZ-like"/>
</dbReference>
<dbReference type="Pfam" id="PF22740">
    <property type="entry name" value="PapZ_C"/>
    <property type="match status" value="1"/>
</dbReference>
<evidence type="ECO:0000313" key="8">
    <source>
        <dbReference type="Proteomes" id="UP001651880"/>
    </source>
</evidence>
<gene>
    <name evidence="7" type="primary">rapZ</name>
    <name evidence="7" type="ORF">LJD61_18790</name>
</gene>
<proteinExistence type="inferred from homology"/>
<dbReference type="Pfam" id="PF03668">
    <property type="entry name" value="RapZ-like_N"/>
    <property type="match status" value="1"/>
</dbReference>
<dbReference type="SUPFAM" id="SSF52540">
    <property type="entry name" value="P-loop containing nucleoside triphosphate hydrolases"/>
    <property type="match status" value="1"/>
</dbReference>
<evidence type="ECO:0000313" key="7">
    <source>
        <dbReference type="EMBL" id="MCQ1531565.1"/>
    </source>
</evidence>
<accession>A0ABT1NJW1</accession>
<keyword evidence="8" id="KW-1185">Reference proteome</keyword>
<keyword evidence="3 4" id="KW-0342">GTP-binding</keyword>
<reference evidence="7 8" key="1">
    <citation type="submission" date="2021-10" db="EMBL/GenBank/DDBJ databases">
        <title>Lutispora strain m25 sp. nov., a thermophilic, non-spore-forming bacterium isolated from a lab-scale methanogenic bioreactor digesting anaerobic sludge.</title>
        <authorList>
            <person name="El Houari A."/>
            <person name="Mcdonald J."/>
        </authorList>
    </citation>
    <scope>NUCLEOTIDE SEQUENCE [LARGE SCALE GENOMIC DNA]</scope>
    <source>
        <strain evidence="8">m25</strain>
    </source>
</reference>
<comment type="caution">
    <text evidence="7">The sequence shown here is derived from an EMBL/GenBank/DDBJ whole genome shotgun (WGS) entry which is preliminary data.</text>
</comment>
<dbReference type="Gene3D" id="3.40.50.300">
    <property type="entry name" value="P-loop containing nucleotide triphosphate hydrolases"/>
    <property type="match status" value="1"/>
</dbReference>
<feature type="binding site" evidence="4">
    <location>
        <begin position="8"/>
        <end position="15"/>
    </location>
    <ligand>
        <name>ATP</name>
        <dbReference type="ChEBI" id="CHEBI:30616"/>
    </ligand>
</feature>
<dbReference type="PANTHER" id="PTHR30448:SF0">
    <property type="entry name" value="RNASE ADAPTER PROTEIN RAPZ"/>
    <property type="match status" value="1"/>
</dbReference>
<feature type="domain" description="RapZ-like N-terminal" evidence="5">
    <location>
        <begin position="1"/>
        <end position="154"/>
    </location>
</feature>
<dbReference type="InterPro" id="IPR053931">
    <property type="entry name" value="RapZ_C"/>
</dbReference>
<dbReference type="NCBIfam" id="NF003828">
    <property type="entry name" value="PRK05416.1"/>
    <property type="match status" value="1"/>
</dbReference>
<evidence type="ECO:0000259" key="6">
    <source>
        <dbReference type="Pfam" id="PF22740"/>
    </source>
</evidence>
<name>A0ABT1NJW1_9FIRM</name>
<evidence type="ECO:0000259" key="5">
    <source>
        <dbReference type="Pfam" id="PF03668"/>
    </source>
</evidence>
<feature type="binding site" evidence="4">
    <location>
        <begin position="59"/>
        <end position="62"/>
    </location>
    <ligand>
        <name>GTP</name>
        <dbReference type="ChEBI" id="CHEBI:37565"/>
    </ligand>
</feature>
<evidence type="ECO:0000256" key="4">
    <source>
        <dbReference type="HAMAP-Rule" id="MF_00636"/>
    </source>
</evidence>
<keyword evidence="2 4" id="KW-0067">ATP-binding</keyword>
<feature type="domain" description="RapZ C-terminal" evidence="6">
    <location>
        <begin position="164"/>
        <end position="283"/>
    </location>
</feature>
<evidence type="ECO:0000256" key="3">
    <source>
        <dbReference type="ARBA" id="ARBA00023134"/>
    </source>
</evidence>
<dbReference type="PANTHER" id="PTHR30448">
    <property type="entry name" value="RNASE ADAPTER PROTEIN RAPZ"/>
    <property type="match status" value="1"/>
</dbReference>
<dbReference type="InterPro" id="IPR027417">
    <property type="entry name" value="P-loop_NTPase"/>
</dbReference>
<dbReference type="RefSeq" id="WP_255229115.1">
    <property type="nucleotide sequence ID" value="NZ_JAJEKE010000025.1"/>
</dbReference>
<protein>
    <submittedName>
        <fullName evidence="7">RNase adapter RapZ</fullName>
    </submittedName>
</protein>